<feature type="domain" description="ABC transporter" evidence="6">
    <location>
        <begin position="2"/>
        <end position="236"/>
    </location>
</feature>
<organism evidence="7 8">
    <name type="scientific">Blautia producta</name>
    <dbReference type="NCBI Taxonomy" id="33035"/>
    <lineage>
        <taxon>Bacteria</taxon>
        <taxon>Bacillati</taxon>
        <taxon>Bacillota</taxon>
        <taxon>Clostridia</taxon>
        <taxon>Lachnospirales</taxon>
        <taxon>Lachnospiraceae</taxon>
        <taxon>Blautia</taxon>
    </lineage>
</organism>
<dbReference type="Pfam" id="PF00005">
    <property type="entry name" value="ABC_tran"/>
    <property type="match status" value="1"/>
</dbReference>
<comment type="similarity">
    <text evidence="1">Belongs to the ABC transporter superfamily.</text>
</comment>
<evidence type="ECO:0000313" key="7">
    <source>
        <dbReference type="EMBL" id="QBE98255.1"/>
    </source>
</evidence>
<keyword evidence="4 7" id="KW-0067">ATP-binding</keyword>
<dbReference type="GO" id="GO:0015418">
    <property type="term" value="F:ABC-type quaternary ammonium compound transporting activity"/>
    <property type="evidence" value="ECO:0007669"/>
    <property type="project" value="UniProtKB-EC"/>
</dbReference>
<evidence type="ECO:0000256" key="2">
    <source>
        <dbReference type="ARBA" id="ARBA00022448"/>
    </source>
</evidence>
<dbReference type="Proteomes" id="UP000289794">
    <property type="component" value="Chromosome"/>
</dbReference>
<dbReference type="SMART" id="SM00382">
    <property type="entry name" value="AAA"/>
    <property type="match status" value="1"/>
</dbReference>
<keyword evidence="3" id="KW-0547">Nucleotide-binding</keyword>
<dbReference type="GO" id="GO:0016887">
    <property type="term" value="F:ATP hydrolysis activity"/>
    <property type="evidence" value="ECO:0007669"/>
    <property type="project" value="InterPro"/>
</dbReference>
<dbReference type="InterPro" id="IPR003593">
    <property type="entry name" value="AAA+_ATPase"/>
</dbReference>
<dbReference type="PANTHER" id="PTHR43117:SF4">
    <property type="entry name" value="OSMOPROTECTANT IMPORT ATP-BINDING PROTEIN OSMV"/>
    <property type="match status" value="1"/>
</dbReference>
<reference evidence="7 8" key="1">
    <citation type="submission" date="2019-01" db="EMBL/GenBank/DDBJ databases">
        <title>PMF-metabolizing Aryl O-demethylase.</title>
        <authorList>
            <person name="Kim M."/>
        </authorList>
    </citation>
    <scope>NUCLEOTIDE SEQUENCE [LARGE SCALE GENOMIC DNA]</scope>
    <source>
        <strain evidence="7 8">PMF1</strain>
    </source>
</reference>
<dbReference type="PANTHER" id="PTHR43117">
    <property type="entry name" value="OSMOPROTECTANT IMPORT ATP-BINDING PROTEIN OSMV"/>
    <property type="match status" value="1"/>
</dbReference>
<dbReference type="RefSeq" id="WP_130181737.1">
    <property type="nucleotide sequence ID" value="NZ_CP035945.1"/>
</dbReference>
<dbReference type="PROSITE" id="PS00211">
    <property type="entry name" value="ABC_TRANSPORTER_1"/>
    <property type="match status" value="1"/>
</dbReference>
<evidence type="ECO:0000256" key="1">
    <source>
        <dbReference type="ARBA" id="ARBA00005417"/>
    </source>
</evidence>
<protein>
    <recommendedName>
        <fullName evidence="5">ABC-type quaternary amine transporter</fullName>
        <ecNumber evidence="5">7.6.2.9</ecNumber>
    </recommendedName>
</protein>
<dbReference type="InterPro" id="IPR017871">
    <property type="entry name" value="ABC_transporter-like_CS"/>
</dbReference>
<dbReference type="KEGG" id="bpro:PMF13cell1_03821"/>
<dbReference type="FunFam" id="3.40.50.300:FF:000425">
    <property type="entry name" value="Probable ABC transporter, ATP-binding subunit"/>
    <property type="match status" value="1"/>
</dbReference>
<evidence type="ECO:0000256" key="3">
    <source>
        <dbReference type="ARBA" id="ARBA00022741"/>
    </source>
</evidence>
<dbReference type="SUPFAM" id="SSF52540">
    <property type="entry name" value="P-loop containing nucleoside triphosphate hydrolases"/>
    <property type="match status" value="1"/>
</dbReference>
<dbReference type="InterPro" id="IPR003439">
    <property type="entry name" value="ABC_transporter-like_ATP-bd"/>
</dbReference>
<dbReference type="EC" id="7.6.2.9" evidence="5"/>
<dbReference type="PROSITE" id="PS50893">
    <property type="entry name" value="ABC_TRANSPORTER_2"/>
    <property type="match status" value="1"/>
</dbReference>
<evidence type="ECO:0000256" key="4">
    <source>
        <dbReference type="ARBA" id="ARBA00022840"/>
    </source>
</evidence>
<proteinExistence type="inferred from homology"/>
<accession>A0A4P6M2G0</accession>
<dbReference type="GO" id="GO:0005524">
    <property type="term" value="F:ATP binding"/>
    <property type="evidence" value="ECO:0007669"/>
    <property type="project" value="UniProtKB-KW"/>
</dbReference>
<name>A0A4P6M2G0_9FIRM</name>
<evidence type="ECO:0000259" key="6">
    <source>
        <dbReference type="PROSITE" id="PS50893"/>
    </source>
</evidence>
<gene>
    <name evidence="7" type="primary">opuBA</name>
    <name evidence="7" type="ORF">PMF13cell1_03821</name>
</gene>
<evidence type="ECO:0000313" key="8">
    <source>
        <dbReference type="Proteomes" id="UP000289794"/>
    </source>
</evidence>
<sequence length="316" mass="35867">MIEYRNVRKYYGDQLIIQDINMKVEDGEFVVIIGPSGCGKTTAIKMLNRLLETSDGNILINGIDNKEMDLIQLRTMIGYVIQQIGLFPNMTVEENISVVPQILKWNKEKTKERVKELLSMVNMPYDSYAKKYPRQLSGGQQQRIGVLRAMAVNPPIIIMDEPFGALDPITREILQNEVKKIQKNLHITVLFITHDMHEAMKLADRIVFMDQGKILQTASPKEMVLHPANETVAQFIRLQEVEAKKEQTSAKDLMQPLAGPVESARAVFVRETDSLETIGRHYDLSDNRKIYVQNQSGSVVGEITVESLILNSIKQV</sequence>
<evidence type="ECO:0000256" key="5">
    <source>
        <dbReference type="ARBA" id="ARBA00066388"/>
    </source>
</evidence>
<keyword evidence="2" id="KW-0813">Transport</keyword>
<dbReference type="InterPro" id="IPR027417">
    <property type="entry name" value="P-loop_NTPase"/>
</dbReference>
<dbReference type="Gene3D" id="3.40.50.300">
    <property type="entry name" value="P-loop containing nucleotide triphosphate hydrolases"/>
    <property type="match status" value="1"/>
</dbReference>
<dbReference type="AlphaFoldDB" id="A0A4P6M2G0"/>
<dbReference type="EMBL" id="CP035945">
    <property type="protein sequence ID" value="QBE98255.1"/>
    <property type="molecule type" value="Genomic_DNA"/>
</dbReference>